<feature type="region of interest" description="Disordered" evidence="1">
    <location>
        <begin position="1"/>
        <end position="22"/>
    </location>
</feature>
<dbReference type="Proteomes" id="UP000238163">
    <property type="component" value="Unassembled WGS sequence"/>
</dbReference>
<gene>
    <name evidence="2" type="ORF">COR51_23740</name>
</gene>
<keyword evidence="3" id="KW-1185">Reference proteome</keyword>
<proteinExistence type="predicted"/>
<evidence type="ECO:0000313" key="3">
    <source>
        <dbReference type="Proteomes" id="UP000238163"/>
    </source>
</evidence>
<evidence type="ECO:0000313" key="2">
    <source>
        <dbReference type="EMBL" id="PRQ65137.1"/>
    </source>
</evidence>
<protein>
    <submittedName>
        <fullName evidence="2">Uncharacterized protein</fullName>
    </submittedName>
</protein>
<dbReference type="EMBL" id="NWTN01000026">
    <property type="protein sequence ID" value="PRQ65137.1"/>
    <property type="molecule type" value="Genomic_DNA"/>
</dbReference>
<reference evidence="2 3" key="1">
    <citation type="submission" date="2018-03" db="EMBL/GenBank/DDBJ databases">
        <title>Genetic Diversity and Phenotypic Plasticity of AHL Mediated Quorum Sensing in Environmental Strains of Vibrio mediterranei.</title>
        <authorList>
            <person name="Lantoine F."/>
            <person name="Vouve F."/>
        </authorList>
    </citation>
    <scope>NUCLEOTIDE SEQUENCE [LARGE SCALE GENOMIC DNA]</scope>
    <source>
        <strain evidence="2 3">17LN0615E</strain>
    </source>
</reference>
<sequence>MKKASLLSASTHEPLHTSEGERLVDYRERQATIMKTPTNSKLSDLRAVRDSGIAKRVKMILDGKGIFNLVEMANLLAALNDDAELDQWTLQRLAIGHESGGMCGLALVSTYGELRPGILFKKVGHDYVLQSFNYDIPKPVDCQHVH</sequence>
<comment type="caution">
    <text evidence="2">The sequence shown here is derived from an EMBL/GenBank/DDBJ whole genome shotgun (WGS) entry which is preliminary data.</text>
</comment>
<evidence type="ECO:0000256" key="1">
    <source>
        <dbReference type="SAM" id="MobiDB-lite"/>
    </source>
</evidence>
<name>A0ABX5D6B8_9VIBR</name>
<feature type="compositionally biased region" description="Basic and acidic residues" evidence="1">
    <location>
        <begin position="13"/>
        <end position="22"/>
    </location>
</feature>
<organism evidence="2 3">
    <name type="scientific">Vibrio mediterranei</name>
    <dbReference type="NCBI Taxonomy" id="689"/>
    <lineage>
        <taxon>Bacteria</taxon>
        <taxon>Pseudomonadati</taxon>
        <taxon>Pseudomonadota</taxon>
        <taxon>Gammaproteobacteria</taxon>
        <taxon>Vibrionales</taxon>
        <taxon>Vibrionaceae</taxon>
        <taxon>Vibrio</taxon>
    </lineage>
</organism>
<accession>A0ABX5D6B8</accession>
<dbReference type="RefSeq" id="WP_106008901.1">
    <property type="nucleotide sequence ID" value="NZ_JAKEUH010000225.1"/>
</dbReference>